<reference evidence="2" key="1">
    <citation type="submission" date="2013-08" db="EMBL/GenBank/DDBJ databases">
        <authorList>
            <person name="Mendez C."/>
            <person name="Richter M."/>
            <person name="Ferrer M."/>
            <person name="Sanchez J."/>
        </authorList>
    </citation>
    <scope>NUCLEOTIDE SEQUENCE</scope>
</reference>
<accession>T1BNS3</accession>
<sequence>YTMGGGLLAAVILSMTLSPAISSAALSNVSPHEDTFLMRLVKRSYRFLLSWVLANKVVTLTLAGGFLILTS</sequence>
<comment type="caution">
    <text evidence="2">The sequence shown here is derived from an EMBL/GenBank/DDBJ whole genome shotgun (WGS) entry which is preliminary data.</text>
</comment>
<evidence type="ECO:0000313" key="2">
    <source>
        <dbReference type="EMBL" id="EQD70243.1"/>
    </source>
</evidence>
<organism evidence="2">
    <name type="scientific">mine drainage metagenome</name>
    <dbReference type="NCBI Taxonomy" id="410659"/>
    <lineage>
        <taxon>unclassified sequences</taxon>
        <taxon>metagenomes</taxon>
        <taxon>ecological metagenomes</taxon>
    </lineage>
</organism>
<dbReference type="EMBL" id="AUZX01004647">
    <property type="protein sequence ID" value="EQD70243.1"/>
    <property type="molecule type" value="Genomic_DNA"/>
</dbReference>
<evidence type="ECO:0000256" key="1">
    <source>
        <dbReference type="SAM" id="Phobius"/>
    </source>
</evidence>
<keyword evidence="1" id="KW-1133">Transmembrane helix</keyword>
<proteinExistence type="predicted"/>
<keyword evidence="1" id="KW-0812">Transmembrane</keyword>
<feature type="non-terminal residue" evidence="2">
    <location>
        <position position="71"/>
    </location>
</feature>
<reference evidence="2" key="2">
    <citation type="journal article" date="2014" name="ISME J.">
        <title>Microbial stratification in low pH oxic and suboxic macroscopic growths along an acid mine drainage.</title>
        <authorList>
            <person name="Mendez-Garcia C."/>
            <person name="Mesa V."/>
            <person name="Sprenger R.R."/>
            <person name="Richter M."/>
            <person name="Diez M.S."/>
            <person name="Solano J."/>
            <person name="Bargiela R."/>
            <person name="Golyshina O.V."/>
            <person name="Manteca A."/>
            <person name="Ramos J.L."/>
            <person name="Gallego J.R."/>
            <person name="Llorente I."/>
            <person name="Martins Dos Santos V.A."/>
            <person name="Jensen O.N."/>
            <person name="Pelaez A.I."/>
            <person name="Sanchez J."/>
            <person name="Ferrer M."/>
        </authorList>
    </citation>
    <scope>NUCLEOTIDE SEQUENCE</scope>
</reference>
<feature type="non-terminal residue" evidence="2">
    <location>
        <position position="1"/>
    </location>
</feature>
<protein>
    <submittedName>
        <fullName evidence="2">Membrane protein</fullName>
    </submittedName>
</protein>
<name>T1BNS3_9ZZZZ</name>
<gene>
    <name evidence="2" type="ORF">B1A_06393</name>
</gene>
<feature type="transmembrane region" description="Helical" evidence="1">
    <location>
        <begin position="48"/>
        <end position="69"/>
    </location>
</feature>
<keyword evidence="1" id="KW-0472">Membrane</keyword>
<dbReference type="AlphaFoldDB" id="T1BNS3"/>